<comment type="similarity">
    <text evidence="1 10">Belongs to the class-I pyridine nucleotide-disulfide oxidoreductase family.</text>
</comment>
<organism evidence="13 14">
    <name type="scientific">Lolliginicoccus lacisalsi</name>
    <dbReference type="NCBI Taxonomy" id="2742202"/>
    <lineage>
        <taxon>Bacteria</taxon>
        <taxon>Bacillati</taxon>
        <taxon>Actinomycetota</taxon>
        <taxon>Actinomycetes</taxon>
        <taxon>Mycobacteriales</taxon>
        <taxon>Hoyosellaceae</taxon>
        <taxon>Lolliginicoccus</taxon>
    </lineage>
</organism>
<keyword evidence="8" id="KW-0547">Nucleotide-binding</keyword>
<evidence type="ECO:0000259" key="12">
    <source>
        <dbReference type="Pfam" id="PF07992"/>
    </source>
</evidence>
<dbReference type="InterPro" id="IPR023753">
    <property type="entry name" value="FAD/NAD-binding_dom"/>
</dbReference>
<evidence type="ECO:0000256" key="9">
    <source>
        <dbReference type="PIRSR" id="PIRSR000350-4"/>
    </source>
</evidence>
<evidence type="ECO:0000256" key="1">
    <source>
        <dbReference type="ARBA" id="ARBA00007532"/>
    </source>
</evidence>
<dbReference type="PANTHER" id="PTHR43014:SF2">
    <property type="entry name" value="MERCURIC REDUCTASE"/>
    <property type="match status" value="1"/>
</dbReference>
<comment type="cofactor">
    <cofactor evidence="8">
        <name>FAD</name>
        <dbReference type="ChEBI" id="CHEBI:57692"/>
    </cofactor>
    <text evidence="8">Binds 1 FAD per subunit.</text>
</comment>
<name>A0A927JE99_9ACTN</name>
<accession>A0A927JE99</accession>
<evidence type="ECO:0000256" key="8">
    <source>
        <dbReference type="PIRSR" id="PIRSR000350-3"/>
    </source>
</evidence>
<dbReference type="GO" id="GO:0050660">
    <property type="term" value="F:flavin adenine dinucleotide binding"/>
    <property type="evidence" value="ECO:0007669"/>
    <property type="project" value="TreeGrafter"/>
</dbReference>
<keyword evidence="3 8" id="KW-0274">FAD</keyword>
<dbReference type="InterPro" id="IPR004099">
    <property type="entry name" value="Pyr_nucl-diS_OxRdtase_dimer"/>
</dbReference>
<feature type="binding site" evidence="8">
    <location>
        <position position="303"/>
    </location>
    <ligand>
        <name>FAD</name>
        <dbReference type="ChEBI" id="CHEBI:57692"/>
    </ligand>
</feature>
<dbReference type="EMBL" id="JACYWE010000008">
    <property type="protein sequence ID" value="MBD8507508.1"/>
    <property type="molecule type" value="Genomic_DNA"/>
</dbReference>
<keyword evidence="8" id="KW-0520">NAD</keyword>
<evidence type="ECO:0000256" key="6">
    <source>
        <dbReference type="ARBA" id="ARBA00023157"/>
    </source>
</evidence>
<dbReference type="Pfam" id="PF02852">
    <property type="entry name" value="Pyr_redox_dim"/>
    <property type="match status" value="1"/>
</dbReference>
<dbReference type="Gene3D" id="3.30.390.30">
    <property type="match status" value="1"/>
</dbReference>
<keyword evidence="7 10" id="KW-0676">Redox-active center</keyword>
<feature type="domain" description="FAD/NAD(P)-binding" evidence="12">
    <location>
        <begin position="9"/>
        <end position="315"/>
    </location>
</feature>
<feature type="binding site" evidence="8">
    <location>
        <position position="202"/>
    </location>
    <ligand>
        <name>NAD(+)</name>
        <dbReference type="ChEBI" id="CHEBI:57540"/>
    </ligand>
</feature>
<dbReference type="PANTHER" id="PTHR43014">
    <property type="entry name" value="MERCURIC REDUCTASE"/>
    <property type="match status" value="1"/>
</dbReference>
<proteinExistence type="inferred from homology"/>
<dbReference type="AlphaFoldDB" id="A0A927JE99"/>
<dbReference type="Pfam" id="PF07992">
    <property type="entry name" value="Pyr_redox_2"/>
    <property type="match status" value="1"/>
</dbReference>
<dbReference type="InterPro" id="IPR001100">
    <property type="entry name" value="Pyr_nuc-diS_OxRdtase"/>
</dbReference>
<reference evidence="13" key="1">
    <citation type="submission" date="2020-09" db="EMBL/GenBank/DDBJ databases">
        <title>Hoyosella lacisalsi sp. nov., a halotolerant actinobacterium isolated from soil of Lake Gudzhirganskoe.</title>
        <authorList>
            <person name="Yang Q."/>
            <person name="Guo P.Y."/>
            <person name="Liu S.W."/>
            <person name="Li F.N."/>
            <person name="Sun C.H."/>
        </authorList>
    </citation>
    <scope>NUCLEOTIDE SEQUENCE</scope>
    <source>
        <strain evidence="13">G463</strain>
    </source>
</reference>
<feature type="disulfide bond" description="Redox-active" evidence="9">
    <location>
        <begin position="45"/>
        <end position="50"/>
    </location>
</feature>
<keyword evidence="6" id="KW-1015">Disulfide bond</keyword>
<dbReference type="InterPro" id="IPR012999">
    <property type="entry name" value="Pyr_OxRdtase_I_AS"/>
</dbReference>
<evidence type="ECO:0000256" key="5">
    <source>
        <dbReference type="ARBA" id="ARBA00023002"/>
    </source>
</evidence>
<keyword evidence="5 10" id="KW-0560">Oxidoreductase</keyword>
<dbReference type="PROSITE" id="PS00076">
    <property type="entry name" value="PYRIDINE_REDOX_1"/>
    <property type="match status" value="1"/>
</dbReference>
<evidence type="ECO:0000256" key="7">
    <source>
        <dbReference type="ARBA" id="ARBA00023284"/>
    </source>
</evidence>
<dbReference type="InterPro" id="IPR016156">
    <property type="entry name" value="FAD/NAD-linked_Rdtase_dimer_sf"/>
</dbReference>
<dbReference type="SUPFAM" id="SSF55424">
    <property type="entry name" value="FAD/NAD-linked reductases, dimerisation (C-terminal) domain"/>
    <property type="match status" value="1"/>
</dbReference>
<dbReference type="GO" id="GO:0016668">
    <property type="term" value="F:oxidoreductase activity, acting on a sulfur group of donors, NAD(P) as acceptor"/>
    <property type="evidence" value="ECO:0007669"/>
    <property type="project" value="InterPro"/>
</dbReference>
<dbReference type="InterPro" id="IPR036188">
    <property type="entry name" value="FAD/NAD-bd_sf"/>
</dbReference>
<feature type="domain" description="Pyridine nucleotide-disulphide oxidoreductase dimerisation" evidence="11">
    <location>
        <begin position="338"/>
        <end position="442"/>
    </location>
</feature>
<comment type="caution">
    <text evidence="13">The sequence shown here is derived from an EMBL/GenBank/DDBJ whole genome shotgun (WGS) entry which is preliminary data.</text>
</comment>
<dbReference type="PRINTS" id="PR00368">
    <property type="entry name" value="FADPNR"/>
</dbReference>
<keyword evidence="4" id="KW-0521">NADP</keyword>
<feature type="binding site" evidence="8">
    <location>
        <begin position="179"/>
        <end position="186"/>
    </location>
    <ligand>
        <name>NAD(+)</name>
        <dbReference type="ChEBI" id="CHEBI:57540"/>
    </ligand>
</feature>
<evidence type="ECO:0000256" key="10">
    <source>
        <dbReference type="RuleBase" id="RU003691"/>
    </source>
</evidence>
<dbReference type="Proteomes" id="UP000642993">
    <property type="component" value="Unassembled WGS sequence"/>
</dbReference>
<evidence type="ECO:0000313" key="14">
    <source>
        <dbReference type="Proteomes" id="UP000642993"/>
    </source>
</evidence>
<sequence>MSSTHDVHDLVVVGGGAAGMVAAKTAVKLGASALLIESARTGGDCLWTGCVPSKSLLAAAHHVAAARRATSLGVHFGEPAVDFAAVMNHVRSAISAIEPIDTPEALESEGIEVRSGHAEFSTGNTVLVDGDPIRCRQAVIATGASPVLPPIPGLADHAPLTSETIWDIEDLPPRLLVIGGGSIGCELGQAFARLGSTVTIVEAAPRILMGEPEDASRIVARSLKNDGATVVAGASVESIADSRARLADGTVVDFDRVLVSVGRAARTSGLRLEEIGVRTNDRGQVIVSPTLRTTNPRIWAAGDVTPLPQFTHAAGSFGSIAASNAVLGLRRKAGTTGIPRVTYTDPEVASVGVSDPHEASRLTAHTISHDHLDRAITEHSTDGFSRLILDRKSRIIGGTVVSPRAGETIGEVTLAVKLGLRARDLAATMHPYPTYNDGIWNAALADTREQLESPRAQRAMGALSSLRRGWLRIAR</sequence>
<evidence type="ECO:0000256" key="2">
    <source>
        <dbReference type="ARBA" id="ARBA00022630"/>
    </source>
</evidence>
<evidence type="ECO:0000313" key="13">
    <source>
        <dbReference type="EMBL" id="MBD8507508.1"/>
    </source>
</evidence>
<feature type="binding site" evidence="8">
    <location>
        <position position="54"/>
    </location>
    <ligand>
        <name>FAD</name>
        <dbReference type="ChEBI" id="CHEBI:57692"/>
    </ligand>
</feature>
<dbReference type="PRINTS" id="PR00411">
    <property type="entry name" value="PNDRDTASEI"/>
</dbReference>
<feature type="binding site" evidence="8">
    <location>
        <position position="262"/>
    </location>
    <ligand>
        <name>NAD(+)</name>
        <dbReference type="ChEBI" id="CHEBI:57540"/>
    </ligand>
</feature>
<protein>
    <submittedName>
        <fullName evidence="13">FAD-dependent oxidoreductase</fullName>
    </submittedName>
</protein>
<dbReference type="RefSeq" id="WP_192039961.1">
    <property type="nucleotide sequence ID" value="NZ_JACYWE010000008.1"/>
</dbReference>
<keyword evidence="14" id="KW-1185">Reference proteome</keyword>
<evidence type="ECO:0000259" key="11">
    <source>
        <dbReference type="Pfam" id="PF02852"/>
    </source>
</evidence>
<gene>
    <name evidence="13" type="ORF">HT102_13550</name>
</gene>
<evidence type="ECO:0000256" key="3">
    <source>
        <dbReference type="ARBA" id="ARBA00022827"/>
    </source>
</evidence>
<keyword evidence="2 10" id="KW-0285">Flavoprotein</keyword>
<dbReference type="PIRSF" id="PIRSF000350">
    <property type="entry name" value="Mercury_reductase_MerA"/>
    <property type="match status" value="1"/>
</dbReference>
<dbReference type="Gene3D" id="3.50.50.60">
    <property type="entry name" value="FAD/NAD(P)-binding domain"/>
    <property type="match status" value="2"/>
</dbReference>
<dbReference type="GO" id="GO:0003955">
    <property type="term" value="F:NAD(P)H dehydrogenase (quinone) activity"/>
    <property type="evidence" value="ECO:0007669"/>
    <property type="project" value="TreeGrafter"/>
</dbReference>
<evidence type="ECO:0000256" key="4">
    <source>
        <dbReference type="ARBA" id="ARBA00022857"/>
    </source>
</evidence>
<dbReference type="FunFam" id="3.30.390.30:FF:000001">
    <property type="entry name" value="Dihydrolipoyl dehydrogenase"/>
    <property type="match status" value="1"/>
</dbReference>
<dbReference type="SUPFAM" id="SSF51905">
    <property type="entry name" value="FAD/NAD(P)-binding domain"/>
    <property type="match status" value="1"/>
</dbReference>